<organism evidence="6 7">
    <name type="scientific">Durusdinium trenchii</name>
    <dbReference type="NCBI Taxonomy" id="1381693"/>
    <lineage>
        <taxon>Eukaryota</taxon>
        <taxon>Sar</taxon>
        <taxon>Alveolata</taxon>
        <taxon>Dinophyceae</taxon>
        <taxon>Suessiales</taxon>
        <taxon>Symbiodiniaceae</taxon>
        <taxon>Durusdinium</taxon>
    </lineage>
</organism>
<dbReference type="PROSITE" id="PS00018">
    <property type="entry name" value="EF_HAND_1"/>
    <property type="match status" value="3"/>
</dbReference>
<keyword evidence="3" id="KW-0106">Calcium</keyword>
<keyword evidence="1" id="KW-0479">Metal-binding</keyword>
<reference evidence="6 7" key="1">
    <citation type="submission" date="2024-02" db="EMBL/GenBank/DDBJ databases">
        <authorList>
            <person name="Chen Y."/>
            <person name="Shah S."/>
            <person name="Dougan E. K."/>
            <person name="Thang M."/>
            <person name="Chan C."/>
        </authorList>
    </citation>
    <scope>NUCLEOTIDE SEQUENCE [LARGE SCALE GENOMIC DNA]</scope>
</reference>
<feature type="domain" description="EF-hand" evidence="5">
    <location>
        <begin position="250"/>
        <end position="285"/>
    </location>
</feature>
<dbReference type="Gene3D" id="1.10.238.10">
    <property type="entry name" value="EF-hand"/>
    <property type="match status" value="1"/>
</dbReference>
<keyword evidence="7" id="KW-1185">Reference proteome</keyword>
<dbReference type="InterPro" id="IPR011992">
    <property type="entry name" value="EF-hand-dom_pair"/>
</dbReference>
<accession>A0ABP0NK08</accession>
<dbReference type="SMART" id="SM00054">
    <property type="entry name" value="EFh"/>
    <property type="match status" value="3"/>
</dbReference>
<evidence type="ECO:0000259" key="5">
    <source>
        <dbReference type="PROSITE" id="PS50222"/>
    </source>
</evidence>
<protein>
    <submittedName>
        <fullName evidence="6">Probable calcium-binding protein CML13 (Calmodulin-like protein 13)</fullName>
    </submittedName>
</protein>
<dbReference type="EMBL" id="CAXAMM010028802">
    <property type="protein sequence ID" value="CAK9063472.1"/>
    <property type="molecule type" value="Genomic_DNA"/>
</dbReference>
<feature type="domain" description="EF-hand" evidence="5">
    <location>
        <begin position="309"/>
        <end position="344"/>
    </location>
</feature>
<evidence type="ECO:0000256" key="1">
    <source>
        <dbReference type="ARBA" id="ARBA00022723"/>
    </source>
</evidence>
<keyword evidence="2" id="KW-0677">Repeat</keyword>
<dbReference type="Proteomes" id="UP001642464">
    <property type="component" value="Unassembled WGS sequence"/>
</dbReference>
<proteinExistence type="predicted"/>
<evidence type="ECO:0000256" key="4">
    <source>
        <dbReference type="SAM" id="MobiDB-lite"/>
    </source>
</evidence>
<evidence type="ECO:0000313" key="6">
    <source>
        <dbReference type="EMBL" id="CAK9063472.1"/>
    </source>
</evidence>
<dbReference type="Pfam" id="PF13499">
    <property type="entry name" value="EF-hand_7"/>
    <property type="match status" value="1"/>
</dbReference>
<feature type="domain" description="EF-hand" evidence="5">
    <location>
        <begin position="350"/>
        <end position="385"/>
    </location>
</feature>
<gene>
    <name evidence="6" type="ORF">SCF082_LOCUS32864</name>
</gene>
<dbReference type="InterPro" id="IPR002048">
    <property type="entry name" value="EF_hand_dom"/>
</dbReference>
<name>A0ABP0NK08_9DINO</name>
<evidence type="ECO:0000256" key="2">
    <source>
        <dbReference type="ARBA" id="ARBA00022737"/>
    </source>
</evidence>
<evidence type="ECO:0000313" key="7">
    <source>
        <dbReference type="Proteomes" id="UP001642464"/>
    </source>
</evidence>
<dbReference type="PANTHER" id="PTHR45942">
    <property type="entry name" value="PROTEIN PHOSPATASE 3 REGULATORY SUBUNIT B ALPHA ISOFORM TYPE 1"/>
    <property type="match status" value="1"/>
</dbReference>
<feature type="region of interest" description="Disordered" evidence="4">
    <location>
        <begin position="123"/>
        <end position="142"/>
    </location>
</feature>
<dbReference type="InterPro" id="IPR018247">
    <property type="entry name" value="EF_Hand_1_Ca_BS"/>
</dbReference>
<dbReference type="CDD" id="cd00051">
    <property type="entry name" value="EFh"/>
    <property type="match status" value="1"/>
</dbReference>
<evidence type="ECO:0000256" key="3">
    <source>
        <dbReference type="ARBA" id="ARBA00022837"/>
    </source>
</evidence>
<comment type="caution">
    <text evidence="6">The sequence shown here is derived from an EMBL/GenBank/DDBJ whole genome shotgun (WGS) entry which is preliminary data.</text>
</comment>
<sequence length="409" mass="46048">MAPSLTLPSLAVDLPLDDAIDILKRRQVHYQSAPLLPLATVHRGEEKEIQLTSPSWTREPSKSSSIISGRYPSRQKAFKVLKSKNLLASSARLLPVPTSREPVVSSSPEAVPQRMDKLPKLRARRRGSSVGPLPPNWRPSSRGQIVSRAAAAAFWGITLEDGGSDLGDDQEYSSQHFYKHKHKQQPQREAPLAALHAATSVPLADLKEACAIFERFAQVDSEDITNASMDMRDFESLLCHITGVQNVKELEQEFVKQAFYAADRDHTGDIDIFEFVTWYSAFSFSEAVCVNKFARETRDVARKHGMSILNIERYKKSFDRYDLNSNGVIEFSEFKNIIGDLLKIPPGLEMPQERVMSMWRSADKDGSGSIDFEEFVAFYVKVFGDTFETDFDPVADYYRSMRRMPGAGE</sequence>
<dbReference type="PROSITE" id="PS50222">
    <property type="entry name" value="EF_HAND_2"/>
    <property type="match status" value="3"/>
</dbReference>
<dbReference type="SUPFAM" id="SSF47473">
    <property type="entry name" value="EF-hand"/>
    <property type="match status" value="1"/>
</dbReference>